<gene>
    <name evidence="2" type="ORF">GAK31_03533</name>
</gene>
<organism evidence="2 3">
    <name type="scientific">Stenotrophomonas maltophilia</name>
    <name type="common">Pseudomonas maltophilia</name>
    <name type="synonym">Xanthomonas maltophilia</name>
    <dbReference type="NCBI Taxonomy" id="40324"/>
    <lineage>
        <taxon>Bacteria</taxon>
        <taxon>Pseudomonadati</taxon>
        <taxon>Pseudomonadota</taxon>
        <taxon>Gammaproteobacteria</taxon>
        <taxon>Lysobacterales</taxon>
        <taxon>Lysobacteraceae</taxon>
        <taxon>Stenotrophomonas</taxon>
        <taxon>Stenotrophomonas maltophilia group</taxon>
    </lineage>
</organism>
<name>A0A7V8JK41_STEMA</name>
<dbReference type="Proteomes" id="UP000487117">
    <property type="component" value="Unassembled WGS sequence"/>
</dbReference>
<evidence type="ECO:0000313" key="3">
    <source>
        <dbReference type="Proteomes" id="UP000487117"/>
    </source>
</evidence>
<dbReference type="NCBIfam" id="TIGR02447">
    <property type="entry name" value="yiiD_Cterm"/>
    <property type="match status" value="1"/>
</dbReference>
<sequence>MSADALSSSLTTLQGVLDCMPAVRAMQIRLDGYAESVLRITAPLAANVNDKGNAFGGSLASVLTLSGWALVSLRLQLAGHDAEVYVADSNLRYLAPIYEDLHAHAQAAESSAWDTFLATFRQRGKARISIVASQPGSNGRAAAELSGRFVAIAKG</sequence>
<dbReference type="Gene3D" id="3.10.129.10">
    <property type="entry name" value="Hotdog Thioesterase"/>
    <property type="match status" value="1"/>
</dbReference>
<comment type="caution">
    <text evidence="2">The sequence shown here is derived from an EMBL/GenBank/DDBJ whole genome shotgun (WGS) entry which is preliminary data.</text>
</comment>
<dbReference type="SUPFAM" id="SSF54637">
    <property type="entry name" value="Thioesterase/thiol ester dehydrase-isomerase"/>
    <property type="match status" value="1"/>
</dbReference>
<feature type="domain" description="Thioesterase putative" evidence="1">
    <location>
        <begin position="19"/>
        <end position="152"/>
    </location>
</feature>
<dbReference type="EMBL" id="WNDS01000005">
    <property type="protein sequence ID" value="KAF1013384.1"/>
    <property type="molecule type" value="Genomic_DNA"/>
</dbReference>
<evidence type="ECO:0000259" key="1">
    <source>
        <dbReference type="Pfam" id="PF09500"/>
    </source>
</evidence>
<proteinExistence type="predicted"/>
<dbReference type="InterPro" id="IPR012660">
    <property type="entry name" value="YiiD_C"/>
</dbReference>
<dbReference type="AlphaFoldDB" id="A0A7V8JK41"/>
<dbReference type="InterPro" id="IPR029069">
    <property type="entry name" value="HotDog_dom_sf"/>
</dbReference>
<evidence type="ECO:0000313" key="2">
    <source>
        <dbReference type="EMBL" id="KAF1013384.1"/>
    </source>
</evidence>
<accession>A0A7V8JK41</accession>
<reference evidence="3" key="1">
    <citation type="journal article" date="2020" name="MBio">
        <title>Horizontal gene transfer to a defensive symbiont with a reduced genome amongst a multipartite beetle microbiome.</title>
        <authorList>
            <person name="Waterworth S.C."/>
            <person name="Florez L.V."/>
            <person name="Rees E.R."/>
            <person name="Hertweck C."/>
            <person name="Kaltenpoth M."/>
            <person name="Kwan J.C."/>
        </authorList>
    </citation>
    <scope>NUCLEOTIDE SEQUENCE [LARGE SCALE GENOMIC DNA]</scope>
</reference>
<protein>
    <recommendedName>
        <fullName evidence="1">Thioesterase putative domain-containing protein</fullName>
    </recommendedName>
</protein>
<dbReference type="Pfam" id="PF09500">
    <property type="entry name" value="YiiD_C"/>
    <property type="match status" value="1"/>
</dbReference>